<dbReference type="EMBL" id="CP022954">
    <property type="protein sequence ID" value="QGV19333.1"/>
    <property type="molecule type" value="Genomic_DNA"/>
</dbReference>
<dbReference type="AlphaFoldDB" id="A0AAP9KWP6"/>
<proteinExistence type="predicted"/>
<dbReference type="Proteomes" id="UP000423274">
    <property type="component" value="Chromosome"/>
</dbReference>
<evidence type="ECO:0000256" key="1">
    <source>
        <dbReference type="SAM" id="MobiDB-lite"/>
    </source>
</evidence>
<gene>
    <name evidence="2" type="ORF">LCAKO_2843</name>
</gene>
<reference evidence="2 3" key="1">
    <citation type="submission" date="2017-08" db="EMBL/GenBank/DDBJ databases">
        <title>Genome sequence, comparative genomics and functional analysis of the highly adhesive Lactobacillus paracasei Kobulty strain.</title>
        <authorList>
            <person name="Koryszewska-Baginska A."/>
            <person name="Grynberg M."/>
            <person name="Aleksandrzak-Piekarczyk T."/>
        </authorList>
    </citation>
    <scope>NUCLEOTIDE SEQUENCE [LARGE SCALE GENOMIC DNA]</scope>
    <source>
        <strain evidence="2 3">IBB3423</strain>
    </source>
</reference>
<name>A0AAP9KWP6_LACPA</name>
<evidence type="ECO:0000313" key="2">
    <source>
        <dbReference type="EMBL" id="QGV19333.1"/>
    </source>
</evidence>
<protein>
    <submittedName>
        <fullName evidence="2">Uncharacterized protein</fullName>
    </submittedName>
</protein>
<organism evidence="2 3">
    <name type="scientific">Lacticaseibacillus paracasei subsp. paracasei</name>
    <dbReference type="NCBI Taxonomy" id="47714"/>
    <lineage>
        <taxon>Bacteria</taxon>
        <taxon>Bacillati</taxon>
        <taxon>Bacillota</taxon>
        <taxon>Bacilli</taxon>
        <taxon>Lactobacillales</taxon>
        <taxon>Lactobacillaceae</taxon>
        <taxon>Lacticaseibacillus</taxon>
    </lineage>
</organism>
<evidence type="ECO:0000313" key="3">
    <source>
        <dbReference type="Proteomes" id="UP000423274"/>
    </source>
</evidence>
<feature type="compositionally biased region" description="Basic and acidic residues" evidence="1">
    <location>
        <begin position="10"/>
        <end position="34"/>
    </location>
</feature>
<accession>A0AAP9KWP6</accession>
<sequence length="40" mass="4738">MTHPRKKKPVIKDSKETPFRRLFASDDPKAKEQTWSKNIP</sequence>
<feature type="region of interest" description="Disordered" evidence="1">
    <location>
        <begin position="1"/>
        <end position="40"/>
    </location>
</feature>